<accession>A0A2T0RGD6</accession>
<gene>
    <name evidence="1" type="ORF">CLV78_11410</name>
</gene>
<name>A0A2T0RGD6_9RHOB</name>
<sequence>MQQANIEVGPFDLAIARARAIDAEFPSQLRGRSLRTLYCCSDGVRGRGAAMTYLSHRVSFHSKERIAPPKPGIKHLGLKNDVWFS</sequence>
<evidence type="ECO:0000313" key="1">
    <source>
        <dbReference type="EMBL" id="PRY20225.1"/>
    </source>
</evidence>
<keyword evidence="2" id="KW-1185">Reference proteome</keyword>
<proteinExistence type="predicted"/>
<evidence type="ECO:0000313" key="2">
    <source>
        <dbReference type="Proteomes" id="UP000239480"/>
    </source>
</evidence>
<dbReference type="Proteomes" id="UP000239480">
    <property type="component" value="Unassembled WGS sequence"/>
</dbReference>
<organism evidence="1 2">
    <name type="scientific">Aliiruegeria haliotis</name>
    <dbReference type="NCBI Taxonomy" id="1280846"/>
    <lineage>
        <taxon>Bacteria</taxon>
        <taxon>Pseudomonadati</taxon>
        <taxon>Pseudomonadota</taxon>
        <taxon>Alphaproteobacteria</taxon>
        <taxon>Rhodobacterales</taxon>
        <taxon>Roseobacteraceae</taxon>
        <taxon>Aliiruegeria</taxon>
    </lineage>
</organism>
<reference evidence="1 2" key="1">
    <citation type="submission" date="2018-03" db="EMBL/GenBank/DDBJ databases">
        <title>Genomic Encyclopedia of Archaeal and Bacterial Type Strains, Phase II (KMG-II): from individual species to whole genera.</title>
        <authorList>
            <person name="Goeker M."/>
        </authorList>
    </citation>
    <scope>NUCLEOTIDE SEQUENCE [LARGE SCALE GENOMIC DNA]</scope>
    <source>
        <strain evidence="1 2">DSM 29328</strain>
    </source>
</reference>
<comment type="caution">
    <text evidence="1">The sequence shown here is derived from an EMBL/GenBank/DDBJ whole genome shotgun (WGS) entry which is preliminary data.</text>
</comment>
<dbReference type="EMBL" id="PVTD01000014">
    <property type="protein sequence ID" value="PRY20225.1"/>
    <property type="molecule type" value="Genomic_DNA"/>
</dbReference>
<dbReference type="AlphaFoldDB" id="A0A2T0RGD6"/>
<protein>
    <submittedName>
        <fullName evidence="1">Uncharacterized protein</fullName>
    </submittedName>
</protein>